<dbReference type="Pfam" id="PF05190">
    <property type="entry name" value="MutS_IV"/>
    <property type="match status" value="1"/>
</dbReference>
<accession>A0A3E2HDW6</accession>
<evidence type="ECO:0000256" key="4">
    <source>
        <dbReference type="ARBA" id="ARBA00023125"/>
    </source>
</evidence>
<gene>
    <name evidence="8" type="ORF">B7463_g4991</name>
</gene>
<evidence type="ECO:0000256" key="5">
    <source>
        <dbReference type="ARBA" id="ARBA00023254"/>
    </source>
</evidence>
<dbReference type="SMART" id="SM00533">
    <property type="entry name" value="MUTSd"/>
    <property type="match status" value="1"/>
</dbReference>
<dbReference type="Gene3D" id="3.40.50.300">
    <property type="entry name" value="P-loop containing nucleotide triphosphate hydrolases"/>
    <property type="match status" value="1"/>
</dbReference>
<dbReference type="GO" id="GO:0140664">
    <property type="term" value="F:ATP-dependent DNA damage sensor activity"/>
    <property type="evidence" value="ECO:0007669"/>
    <property type="project" value="InterPro"/>
</dbReference>
<dbReference type="InterPro" id="IPR036678">
    <property type="entry name" value="MutS_con_dom_sf"/>
</dbReference>
<evidence type="ECO:0000313" key="9">
    <source>
        <dbReference type="Proteomes" id="UP000258309"/>
    </source>
</evidence>
<dbReference type="InterPro" id="IPR036187">
    <property type="entry name" value="DNA_mismatch_repair_MutS_sf"/>
</dbReference>
<protein>
    <recommendedName>
        <fullName evidence="7">DNA mismatch repair proteins mutS family domain-containing protein</fullName>
    </recommendedName>
</protein>
<feature type="domain" description="DNA mismatch repair proteins mutS family" evidence="7">
    <location>
        <begin position="657"/>
        <end position="673"/>
    </location>
</feature>
<keyword evidence="3" id="KW-0067">ATP-binding</keyword>
<keyword evidence="4" id="KW-0238">DNA-binding</keyword>
<sequence>MESIPRPSTSYSSATTYYQNRSSAFTSLQYGRRSAAPTRSCTGRRSRASSTIGGGESQQIICALSESRGVSPTVGLAFVNISTGEAVLSQICDNQFYVRTLNKLEVFEPTEILLVSGSDQPNTKTKIYQIIKSNIIGSKLVLADRKHWSESTGLEYIQQLAFLEDIEAIKVAIEGHYFATCCFAAVLKYIDLKMSLTFAFHSLRIKYQPSEGTMMIDISTIRSLELIKNLRNPKSTDCLFGLMNETLTPMGSRLLRSCILQPSTQGDVIAQRYDALEEISLNEEMFLQIRQGSLRSFPDVEKLLTDVIVIPTNPDMRYAEQSINQILKLKSYVHSTAPIHDALAGVRSELLVTVRENCRPQYVAPTIGLISEVINEDVTFQRTPLDLRNQRTYAVKSGVNGLLDVARQTFKEATEDVHQHITDINQKYNMLAETKFDNSRRYYLRVAESEFIDRQLPDILINRFRKKGYIECQTLDLVKLNQRIEDSHQEVVLMSDKTIQELLDNIRGEIPRLFRICESIAMLDMMAGFVQIATTHDYVRPEITNCVAIKAGRHPIREKIHREKFVPNDVYATQQSRFQIITGCNMSGKSTYIRSIALMTVMAQVGCFVPAQYASFRIIHQLFARVSMDDSIEANVSTFASEMRETAFILRNIDSKSLAIIDELGRGTSTRDGLAIALSIAEALVESKALIWFATHFRELAQILGERPGVVNLHLTVDMSDQTKIAMLYKIGQGFAQDNHYGLALAKVVALPQGVLGVAEKVITTLETQILAKKRSSKAFALAKRRKLVLGLKESLKQAYESPMQGTALRNWLRRLQSEFVFRMEQIENEVAESSQQDEISNGEESSTTMDDN</sequence>
<feature type="non-terminal residue" evidence="8">
    <location>
        <position position="1"/>
    </location>
</feature>
<dbReference type="Gene3D" id="1.10.1420.10">
    <property type="match status" value="2"/>
</dbReference>
<proteinExistence type="inferred from homology"/>
<dbReference type="InterPro" id="IPR007861">
    <property type="entry name" value="DNA_mismatch_repair_MutS_clamp"/>
</dbReference>
<dbReference type="SUPFAM" id="SSF48334">
    <property type="entry name" value="DNA repair protein MutS, domain III"/>
    <property type="match status" value="1"/>
</dbReference>
<evidence type="ECO:0000313" key="8">
    <source>
        <dbReference type="EMBL" id="RFU31342.1"/>
    </source>
</evidence>
<dbReference type="InterPro" id="IPR045076">
    <property type="entry name" value="MutS"/>
</dbReference>
<comment type="similarity">
    <text evidence="1">Belongs to the DNA mismatch repair MutS family.</text>
</comment>
<dbReference type="OrthoDB" id="276261at2759"/>
<evidence type="ECO:0000259" key="7">
    <source>
        <dbReference type="PROSITE" id="PS00486"/>
    </source>
</evidence>
<evidence type="ECO:0000256" key="1">
    <source>
        <dbReference type="ARBA" id="ARBA00006271"/>
    </source>
</evidence>
<evidence type="ECO:0000256" key="6">
    <source>
        <dbReference type="SAM" id="MobiDB-lite"/>
    </source>
</evidence>
<dbReference type="InterPro" id="IPR011184">
    <property type="entry name" value="DNA_mismatch_repair_Msh2"/>
</dbReference>
<dbReference type="PANTHER" id="PTHR11361">
    <property type="entry name" value="DNA MISMATCH REPAIR PROTEIN MUTS FAMILY MEMBER"/>
    <property type="match status" value="1"/>
</dbReference>
<feature type="non-terminal residue" evidence="8">
    <location>
        <position position="853"/>
    </location>
</feature>
<keyword evidence="9" id="KW-1185">Reference proteome</keyword>
<dbReference type="InterPro" id="IPR000432">
    <property type="entry name" value="DNA_mismatch_repair_MutS_C"/>
</dbReference>
<comment type="caution">
    <text evidence="8">The sequence shown here is derived from an EMBL/GenBank/DDBJ whole genome shotgun (WGS) entry which is preliminary data.</text>
</comment>
<dbReference type="Pfam" id="PF05192">
    <property type="entry name" value="MutS_III"/>
    <property type="match status" value="1"/>
</dbReference>
<dbReference type="OMA" id="KMTMLYK"/>
<keyword evidence="2" id="KW-0547">Nucleotide-binding</keyword>
<evidence type="ECO:0000256" key="3">
    <source>
        <dbReference type="ARBA" id="ARBA00022840"/>
    </source>
</evidence>
<dbReference type="AlphaFoldDB" id="A0A3E2HDW6"/>
<dbReference type="SUPFAM" id="SSF52540">
    <property type="entry name" value="P-loop containing nucleoside triphosphate hydrolases"/>
    <property type="match status" value="1"/>
</dbReference>
<name>A0A3E2HDW6_SCYLI</name>
<dbReference type="GO" id="GO:0006298">
    <property type="term" value="P:mismatch repair"/>
    <property type="evidence" value="ECO:0007669"/>
    <property type="project" value="InterPro"/>
</dbReference>
<feature type="region of interest" description="Disordered" evidence="6">
    <location>
        <begin position="830"/>
        <end position="853"/>
    </location>
</feature>
<dbReference type="InterPro" id="IPR007860">
    <property type="entry name" value="DNA_mmatch_repair_MutS_con_dom"/>
</dbReference>
<dbReference type="PROSITE" id="PS00486">
    <property type="entry name" value="DNA_MISMATCH_REPAIR_2"/>
    <property type="match status" value="1"/>
</dbReference>
<dbReference type="SUPFAM" id="SSF53150">
    <property type="entry name" value="DNA repair protein MutS, domain II"/>
    <property type="match status" value="1"/>
</dbReference>
<dbReference type="EMBL" id="NCSJ02000077">
    <property type="protein sequence ID" value="RFU31342.1"/>
    <property type="molecule type" value="Genomic_DNA"/>
</dbReference>
<reference evidence="8 9" key="1">
    <citation type="submission" date="2018-05" db="EMBL/GenBank/DDBJ databases">
        <title>Draft genome sequence of Scytalidium lignicola DSM 105466, a ubiquitous saprotrophic fungus.</title>
        <authorList>
            <person name="Buettner E."/>
            <person name="Gebauer A.M."/>
            <person name="Hofrichter M."/>
            <person name="Liers C."/>
            <person name="Kellner H."/>
        </authorList>
    </citation>
    <scope>NUCLEOTIDE SEQUENCE [LARGE SCALE GENOMIC DNA]</scope>
    <source>
        <strain evidence="8 9">DSM 105466</strain>
    </source>
</reference>
<dbReference type="FunFam" id="3.40.50.300:FF:002054">
    <property type="entry name" value="DNA mismatch repair protein MSH4"/>
    <property type="match status" value="1"/>
</dbReference>
<dbReference type="Proteomes" id="UP000258309">
    <property type="component" value="Unassembled WGS sequence"/>
</dbReference>
<dbReference type="SMART" id="SM00534">
    <property type="entry name" value="MUTSac"/>
    <property type="match status" value="1"/>
</dbReference>
<dbReference type="GO" id="GO:0005524">
    <property type="term" value="F:ATP binding"/>
    <property type="evidence" value="ECO:0007669"/>
    <property type="project" value="UniProtKB-KW"/>
</dbReference>
<dbReference type="InterPro" id="IPR027417">
    <property type="entry name" value="P-loop_NTPase"/>
</dbReference>
<dbReference type="GO" id="GO:0007131">
    <property type="term" value="P:reciprocal meiotic recombination"/>
    <property type="evidence" value="ECO:0007669"/>
    <property type="project" value="TreeGrafter"/>
</dbReference>
<evidence type="ECO:0000256" key="2">
    <source>
        <dbReference type="ARBA" id="ARBA00022741"/>
    </source>
</evidence>
<dbReference type="Gene3D" id="3.30.420.110">
    <property type="entry name" value="MutS, connector domain"/>
    <property type="match status" value="1"/>
</dbReference>
<dbReference type="STRING" id="5539.A0A3E2HDW6"/>
<dbReference type="Pfam" id="PF00488">
    <property type="entry name" value="MutS_V"/>
    <property type="match status" value="1"/>
</dbReference>
<feature type="compositionally biased region" description="Polar residues" evidence="6">
    <location>
        <begin position="832"/>
        <end position="853"/>
    </location>
</feature>
<organism evidence="8 9">
    <name type="scientific">Scytalidium lignicola</name>
    <name type="common">Hyphomycete</name>
    <dbReference type="NCBI Taxonomy" id="5539"/>
    <lineage>
        <taxon>Eukaryota</taxon>
        <taxon>Fungi</taxon>
        <taxon>Dikarya</taxon>
        <taxon>Ascomycota</taxon>
        <taxon>Pezizomycotina</taxon>
        <taxon>Leotiomycetes</taxon>
        <taxon>Leotiomycetes incertae sedis</taxon>
        <taxon>Scytalidium</taxon>
    </lineage>
</organism>
<dbReference type="InterPro" id="IPR007696">
    <property type="entry name" value="DNA_mismatch_repair_MutS_core"/>
</dbReference>
<dbReference type="PANTHER" id="PTHR11361:SF21">
    <property type="entry name" value="MUTS PROTEIN HOMOLOG 4"/>
    <property type="match status" value="1"/>
</dbReference>
<keyword evidence="5" id="KW-0469">Meiosis</keyword>
<dbReference type="Pfam" id="PF05188">
    <property type="entry name" value="MutS_II"/>
    <property type="match status" value="1"/>
</dbReference>
<dbReference type="GO" id="GO:0030983">
    <property type="term" value="F:mismatched DNA binding"/>
    <property type="evidence" value="ECO:0007669"/>
    <property type="project" value="InterPro"/>
</dbReference>
<dbReference type="GO" id="GO:0005634">
    <property type="term" value="C:nucleus"/>
    <property type="evidence" value="ECO:0007669"/>
    <property type="project" value="TreeGrafter"/>
</dbReference>
<dbReference type="PIRSF" id="PIRSF005813">
    <property type="entry name" value="MSH2"/>
    <property type="match status" value="1"/>
</dbReference>